<dbReference type="AlphaFoldDB" id="A0AAD6RVD6"/>
<evidence type="ECO:0000313" key="3">
    <source>
        <dbReference type="Proteomes" id="UP001164929"/>
    </source>
</evidence>
<keyword evidence="1" id="KW-1133">Transmembrane helix</keyword>
<evidence type="ECO:0000256" key="1">
    <source>
        <dbReference type="SAM" id="Phobius"/>
    </source>
</evidence>
<sequence>MYPTILALAIKVDLHIHVYYMYVHCCLTHATVFLLASSLMGQLGLVSGFSMAEKEKMT</sequence>
<evidence type="ECO:0000313" key="2">
    <source>
        <dbReference type="EMBL" id="KAJ7015295.1"/>
    </source>
</evidence>
<organism evidence="2 3">
    <name type="scientific">Populus alba x Populus x berolinensis</name>
    <dbReference type="NCBI Taxonomy" id="444605"/>
    <lineage>
        <taxon>Eukaryota</taxon>
        <taxon>Viridiplantae</taxon>
        <taxon>Streptophyta</taxon>
        <taxon>Embryophyta</taxon>
        <taxon>Tracheophyta</taxon>
        <taxon>Spermatophyta</taxon>
        <taxon>Magnoliopsida</taxon>
        <taxon>eudicotyledons</taxon>
        <taxon>Gunneridae</taxon>
        <taxon>Pentapetalae</taxon>
        <taxon>rosids</taxon>
        <taxon>fabids</taxon>
        <taxon>Malpighiales</taxon>
        <taxon>Salicaceae</taxon>
        <taxon>Saliceae</taxon>
        <taxon>Populus</taxon>
    </lineage>
</organism>
<keyword evidence="1" id="KW-0812">Transmembrane</keyword>
<feature type="transmembrane region" description="Helical" evidence="1">
    <location>
        <begin position="20"/>
        <end position="46"/>
    </location>
</feature>
<keyword evidence="1" id="KW-0472">Membrane</keyword>
<name>A0AAD6RVD6_9ROSI</name>
<dbReference type="EMBL" id="JAQIZT010000001">
    <property type="protein sequence ID" value="KAJ7015295.1"/>
    <property type="molecule type" value="Genomic_DNA"/>
</dbReference>
<reference evidence="2 3" key="1">
    <citation type="journal article" date="2023" name="Mol. Ecol. Resour.">
        <title>Chromosome-level genome assembly of a triploid poplar Populus alba 'Berolinensis'.</title>
        <authorList>
            <person name="Chen S."/>
            <person name="Yu Y."/>
            <person name="Wang X."/>
            <person name="Wang S."/>
            <person name="Zhang T."/>
            <person name="Zhou Y."/>
            <person name="He R."/>
            <person name="Meng N."/>
            <person name="Wang Y."/>
            <person name="Liu W."/>
            <person name="Liu Z."/>
            <person name="Liu J."/>
            <person name="Guo Q."/>
            <person name="Huang H."/>
            <person name="Sederoff R.R."/>
            <person name="Wang G."/>
            <person name="Qu G."/>
            <person name="Chen S."/>
        </authorList>
    </citation>
    <scope>NUCLEOTIDE SEQUENCE [LARGE SCALE GENOMIC DNA]</scope>
    <source>
        <strain evidence="2">SC-2020</strain>
    </source>
</reference>
<gene>
    <name evidence="2" type="ORF">NC653_004567</name>
</gene>
<accession>A0AAD6RVD6</accession>
<protein>
    <submittedName>
        <fullName evidence="2">Uncharacterized protein</fullName>
    </submittedName>
</protein>
<dbReference type="Proteomes" id="UP001164929">
    <property type="component" value="Chromosome 1"/>
</dbReference>
<keyword evidence="3" id="KW-1185">Reference proteome</keyword>
<proteinExistence type="predicted"/>
<comment type="caution">
    <text evidence="2">The sequence shown here is derived from an EMBL/GenBank/DDBJ whole genome shotgun (WGS) entry which is preliminary data.</text>
</comment>